<dbReference type="InterPro" id="IPR007197">
    <property type="entry name" value="rSAM"/>
</dbReference>
<comment type="caution">
    <text evidence="6">The sequence shown here is derived from an EMBL/GenBank/DDBJ whole genome shotgun (WGS) entry which is preliminary data.</text>
</comment>
<dbReference type="PANTHER" id="PTHR43273:SF2">
    <property type="entry name" value="RADICAL SAM CORE DOMAIN-CONTAINING PROTEIN"/>
    <property type="match status" value="1"/>
</dbReference>
<organism evidence="6 7">
    <name type="scientific">Catellatospora coxensis</name>
    <dbReference type="NCBI Taxonomy" id="310354"/>
    <lineage>
        <taxon>Bacteria</taxon>
        <taxon>Bacillati</taxon>
        <taxon>Actinomycetota</taxon>
        <taxon>Actinomycetes</taxon>
        <taxon>Micromonosporales</taxon>
        <taxon>Micromonosporaceae</taxon>
        <taxon>Catellatospora</taxon>
    </lineage>
</organism>
<dbReference type="GO" id="GO:0046872">
    <property type="term" value="F:metal ion binding"/>
    <property type="evidence" value="ECO:0007669"/>
    <property type="project" value="UniProtKB-KW"/>
</dbReference>
<dbReference type="AlphaFoldDB" id="A0A8J3KWQ2"/>
<keyword evidence="1" id="KW-0949">S-adenosyl-L-methionine</keyword>
<evidence type="ECO:0000256" key="1">
    <source>
        <dbReference type="ARBA" id="ARBA00022691"/>
    </source>
</evidence>
<keyword evidence="4" id="KW-0411">Iron-sulfur</keyword>
<reference evidence="6 7" key="1">
    <citation type="submission" date="2021-01" db="EMBL/GenBank/DDBJ databases">
        <title>Whole genome shotgun sequence of Catellatospora coxensis NBRC 107359.</title>
        <authorList>
            <person name="Komaki H."/>
            <person name="Tamura T."/>
        </authorList>
    </citation>
    <scope>NUCLEOTIDE SEQUENCE [LARGE SCALE GENOMIC DNA]</scope>
    <source>
        <strain evidence="6 7">NBRC 107359</strain>
    </source>
</reference>
<dbReference type="Proteomes" id="UP000630887">
    <property type="component" value="Unassembled WGS sequence"/>
</dbReference>
<keyword evidence="3" id="KW-0408">Iron</keyword>
<evidence type="ECO:0000256" key="4">
    <source>
        <dbReference type="ARBA" id="ARBA00023014"/>
    </source>
</evidence>
<gene>
    <name evidence="6" type="ORF">Cco03nite_33590</name>
</gene>
<sequence length="470" mass="50930">MVQNRVESLWRWSPDARFLRNDHGGVAVNFASAVTLPVDRDHADAVASISGITTPFELPAALDSGLCDALHTAGFLIEEQRAAPTERLVLERIAAALQRSHGFIVMPTEQCNFRCTYCYESFAKGRMADANVAALEKAIDDAASVAPQFGLAFFGGEPLLCADIVLRLSQRALQAVAGRGLPYAASISTNGSLLRPALFTSLLDAGVVGYQITIDGSAQVHDSQRKTAGGLPTFRRIVENLRAMAQSDEKFHCVLRCNVRDTDRDSILTLVDDADALGFIRDDARFLVDIHQIWSSDRQTVSGGHALPGCASSLTREVDFFVLNRLLAEQGVRTTTYDRLPGIMGSACYAGKPNWFVVGSDLSLYKCTVVFDNERNQVGRIDPDGALVIDDGKNLLWTGSNALTDQGCTGCQYRVPCGGIACPLSRFTTGVKGCPDMRGPQYLKAWARSHPASPSHDAPRRLQLPVVAVQ</sequence>
<dbReference type="PROSITE" id="PS51918">
    <property type="entry name" value="RADICAL_SAM"/>
    <property type="match status" value="1"/>
</dbReference>
<evidence type="ECO:0000259" key="5">
    <source>
        <dbReference type="PROSITE" id="PS51918"/>
    </source>
</evidence>
<evidence type="ECO:0000313" key="6">
    <source>
        <dbReference type="EMBL" id="GIG06659.1"/>
    </source>
</evidence>
<dbReference type="Pfam" id="PF04055">
    <property type="entry name" value="Radical_SAM"/>
    <property type="match status" value="1"/>
</dbReference>
<keyword evidence="7" id="KW-1185">Reference proteome</keyword>
<evidence type="ECO:0000313" key="7">
    <source>
        <dbReference type="Proteomes" id="UP000630887"/>
    </source>
</evidence>
<dbReference type="EMBL" id="BONI01000026">
    <property type="protein sequence ID" value="GIG06659.1"/>
    <property type="molecule type" value="Genomic_DNA"/>
</dbReference>
<dbReference type="SFLD" id="SFLDG01067">
    <property type="entry name" value="SPASM/twitch_domain_containing"/>
    <property type="match status" value="1"/>
</dbReference>
<dbReference type="InterPro" id="IPR013785">
    <property type="entry name" value="Aldolase_TIM"/>
</dbReference>
<dbReference type="InterPro" id="IPR058240">
    <property type="entry name" value="rSAM_sf"/>
</dbReference>
<accession>A0A8J3KWQ2</accession>
<keyword evidence="2" id="KW-0479">Metal-binding</keyword>
<dbReference type="Gene3D" id="3.20.20.70">
    <property type="entry name" value="Aldolase class I"/>
    <property type="match status" value="1"/>
</dbReference>
<proteinExistence type="predicted"/>
<dbReference type="InterPro" id="IPR023867">
    <property type="entry name" value="Sulphatase_maturase_rSAM"/>
</dbReference>
<dbReference type="GO" id="GO:0051536">
    <property type="term" value="F:iron-sulfur cluster binding"/>
    <property type="evidence" value="ECO:0007669"/>
    <property type="project" value="UniProtKB-KW"/>
</dbReference>
<dbReference type="SUPFAM" id="SSF102114">
    <property type="entry name" value="Radical SAM enzymes"/>
    <property type="match status" value="1"/>
</dbReference>
<dbReference type="PANTHER" id="PTHR43273">
    <property type="entry name" value="ANAEROBIC SULFATASE-MATURATING ENZYME HOMOLOG ASLB-RELATED"/>
    <property type="match status" value="1"/>
</dbReference>
<dbReference type="SFLD" id="SFLDS00029">
    <property type="entry name" value="Radical_SAM"/>
    <property type="match status" value="1"/>
</dbReference>
<dbReference type="RefSeq" id="WP_203693028.1">
    <property type="nucleotide sequence ID" value="NZ_BAAALC010000035.1"/>
</dbReference>
<dbReference type="UniPathway" id="UPA00782"/>
<feature type="domain" description="Radical SAM core" evidence="5">
    <location>
        <begin position="97"/>
        <end position="333"/>
    </location>
</feature>
<evidence type="ECO:0000256" key="2">
    <source>
        <dbReference type="ARBA" id="ARBA00022723"/>
    </source>
</evidence>
<protein>
    <recommendedName>
        <fullName evidence="5">Radical SAM core domain-containing protein</fullName>
    </recommendedName>
</protein>
<dbReference type="CDD" id="cd01335">
    <property type="entry name" value="Radical_SAM"/>
    <property type="match status" value="1"/>
</dbReference>
<dbReference type="GO" id="GO:0016491">
    <property type="term" value="F:oxidoreductase activity"/>
    <property type="evidence" value="ECO:0007669"/>
    <property type="project" value="InterPro"/>
</dbReference>
<name>A0A8J3KWQ2_9ACTN</name>
<evidence type="ECO:0000256" key="3">
    <source>
        <dbReference type="ARBA" id="ARBA00023004"/>
    </source>
</evidence>